<keyword evidence="4" id="KW-0479">Metal-binding</keyword>
<keyword evidence="7" id="KW-0051">Antiviral defense</keyword>
<keyword evidence="3" id="KW-0548">Nucleotidyltransferase</keyword>
<protein>
    <recommendedName>
        <fullName evidence="1">RNA-directed DNA polymerase</fullName>
        <ecNumber evidence="1">2.7.7.49</ecNumber>
    </recommendedName>
</protein>
<comment type="similarity">
    <text evidence="8">Belongs to the bacterial reverse transcriptase family.</text>
</comment>
<dbReference type="GO" id="GO:0003964">
    <property type="term" value="F:RNA-directed DNA polymerase activity"/>
    <property type="evidence" value="ECO:0007669"/>
    <property type="project" value="UniProtKB-KW"/>
</dbReference>
<dbReference type="PRINTS" id="PR00866">
    <property type="entry name" value="RNADNAPOLMS"/>
</dbReference>
<dbReference type="InterPro" id="IPR000123">
    <property type="entry name" value="Reverse_transcriptase_msDNA"/>
</dbReference>
<dbReference type="SUPFAM" id="SSF56672">
    <property type="entry name" value="DNA/RNA polymerases"/>
    <property type="match status" value="1"/>
</dbReference>
<dbReference type="EC" id="2.7.7.49" evidence="1"/>
<dbReference type="HOGENOM" id="CLU_013584_2_0_6"/>
<dbReference type="EMBL" id="CP010427">
    <property type="protein sequence ID" value="AJC48502.1"/>
    <property type="molecule type" value="Genomic_DNA"/>
</dbReference>
<evidence type="ECO:0000313" key="11">
    <source>
        <dbReference type="EMBL" id="AJC48501.1"/>
    </source>
</evidence>
<dbReference type="Pfam" id="PF08388">
    <property type="entry name" value="GIIM"/>
    <property type="match status" value="1"/>
</dbReference>
<evidence type="ECO:0000256" key="3">
    <source>
        <dbReference type="ARBA" id="ARBA00022695"/>
    </source>
</evidence>
<dbReference type="KEGG" id="fgu:SD28_01955"/>
<dbReference type="OrthoDB" id="9793236at2"/>
<sequence length="412" mass="47777">MTKAFNIPKSQVWKAYKLVRANAGSAGIDQQSLKDFEIDVGNNLYKIWNRLSSGSYFPPSVKAAEIPKKSGGVRILGIPTVSDRIAQMVVKLSFEPKVEPYFLDDSYGYRANKSALDAIEITRKRCWKYDWVLEFDIKGLFDNIPHDLLMKAVKKHTQDKMIILYIQRWLTASIVMPNGETISRSKGTPQGGVISPILANLFLHYAFDKWVQREYPNNAWCRYADDGLIHCTDESQAKSIKQALSLRMLECGLEIHPDKTKIVYCKDANRKQRHDCVRFDFLGYTFGPIKVGTANNKMFIGFNPYVSKSSIKSMKTKVRQWKLKSRVQIDLEDISKLCNPVIRGWYTYYGKYYPSALQPVWNQINMSLMKWAIHKYRKINTKTRGAERIQIIMKKNPQLWFHWRLKTGRSFV</sequence>
<dbReference type="RefSeq" id="WP_039123471.1">
    <property type="nucleotide sequence ID" value="NZ_CP010427.1"/>
</dbReference>
<keyword evidence="6" id="KW-0695">RNA-directed DNA polymerase</keyword>
<name>A0A0A8E8N5_9GAMM</name>
<dbReference type="InterPro" id="IPR000477">
    <property type="entry name" value="RT_dom"/>
</dbReference>
<dbReference type="GO" id="GO:0046872">
    <property type="term" value="F:metal ion binding"/>
    <property type="evidence" value="ECO:0007669"/>
    <property type="project" value="UniProtKB-KW"/>
</dbReference>
<dbReference type="EMBL" id="CP010427">
    <property type="protein sequence ID" value="AJC48501.1"/>
    <property type="molecule type" value="Genomic_DNA"/>
</dbReference>
<evidence type="ECO:0000259" key="10">
    <source>
        <dbReference type="PROSITE" id="PS50878"/>
    </source>
</evidence>
<reference evidence="11 13" key="1">
    <citation type="submission" date="2014-12" db="EMBL/GenBank/DDBJ databases">
        <title>Complete genome sequence of Francisella guanzhouensis strain 08HL01032 isolated from air-conditioning system in China.</title>
        <authorList>
            <person name="Svensson D."/>
            <person name="Ohrman C."/>
            <person name="Backman S."/>
            <person name="Karlsson E."/>
            <person name="Nilsson E."/>
            <person name="Bystrom M."/>
            <person name="Larkeryd A."/>
            <person name="Stenberg P."/>
            <person name="Scholtz H.C."/>
            <person name="Forsman M."/>
            <person name="Sjodin A."/>
        </authorList>
    </citation>
    <scope>NUCLEOTIDE SEQUENCE [LARGE SCALE GENOMIC DNA]</scope>
    <source>
        <strain evidence="11 13">08HL01032</strain>
    </source>
</reference>
<dbReference type="PANTHER" id="PTHR34047">
    <property type="entry name" value="NUCLEAR INTRON MATURASE 1, MITOCHONDRIAL-RELATED"/>
    <property type="match status" value="1"/>
</dbReference>
<keyword evidence="2" id="KW-0808">Transferase</keyword>
<dbReference type="Pfam" id="PF00078">
    <property type="entry name" value="RVT_1"/>
    <property type="match status" value="1"/>
</dbReference>
<organism evidence="11 13">
    <name type="scientific">Allofrancisella guangzhouensis</name>
    <dbReference type="NCBI Taxonomy" id="594679"/>
    <lineage>
        <taxon>Bacteria</taxon>
        <taxon>Pseudomonadati</taxon>
        <taxon>Pseudomonadota</taxon>
        <taxon>Gammaproteobacteria</taxon>
        <taxon>Thiotrichales</taxon>
        <taxon>Francisellaceae</taxon>
        <taxon>Allofrancisella</taxon>
    </lineage>
</organism>
<dbReference type="KEGG" id="fgu:SD28_01950"/>
<keyword evidence="13" id="KW-1185">Reference proteome</keyword>
<dbReference type="GO" id="GO:0003723">
    <property type="term" value="F:RNA binding"/>
    <property type="evidence" value="ECO:0007669"/>
    <property type="project" value="InterPro"/>
</dbReference>
<evidence type="ECO:0000256" key="9">
    <source>
        <dbReference type="ARBA" id="ARBA00048173"/>
    </source>
</evidence>
<dbReference type="PANTHER" id="PTHR34047:SF3">
    <property type="entry name" value="BLR2052 PROTEIN"/>
    <property type="match status" value="1"/>
</dbReference>
<evidence type="ECO:0000256" key="7">
    <source>
        <dbReference type="ARBA" id="ARBA00023118"/>
    </source>
</evidence>
<evidence type="ECO:0000313" key="12">
    <source>
        <dbReference type="EMBL" id="AJC48502.1"/>
    </source>
</evidence>
<dbReference type="PROSITE" id="PS50878">
    <property type="entry name" value="RT_POL"/>
    <property type="match status" value="1"/>
</dbReference>
<comment type="catalytic activity">
    <reaction evidence="9">
        <text>DNA(n) + a 2'-deoxyribonucleoside 5'-triphosphate = DNA(n+1) + diphosphate</text>
        <dbReference type="Rhea" id="RHEA:22508"/>
        <dbReference type="Rhea" id="RHEA-COMP:17339"/>
        <dbReference type="Rhea" id="RHEA-COMP:17340"/>
        <dbReference type="ChEBI" id="CHEBI:33019"/>
        <dbReference type="ChEBI" id="CHEBI:61560"/>
        <dbReference type="ChEBI" id="CHEBI:173112"/>
        <dbReference type="EC" id="2.7.7.49"/>
    </reaction>
</comment>
<gene>
    <name evidence="11" type="ORF">SD28_01950</name>
    <name evidence="12" type="ORF">SD28_01955</name>
</gene>
<evidence type="ECO:0000313" key="13">
    <source>
        <dbReference type="Proteomes" id="UP000031104"/>
    </source>
</evidence>
<dbReference type="NCBIfam" id="TIGR04416">
    <property type="entry name" value="group_II_RT_mat"/>
    <property type="match status" value="1"/>
</dbReference>
<evidence type="ECO:0000256" key="4">
    <source>
        <dbReference type="ARBA" id="ARBA00022723"/>
    </source>
</evidence>
<feature type="domain" description="Reverse transcriptase" evidence="10">
    <location>
        <begin position="47"/>
        <end position="286"/>
    </location>
</feature>
<accession>A0A0A8E8N5</accession>
<proteinExistence type="inferred from homology"/>
<dbReference type="Proteomes" id="UP000031104">
    <property type="component" value="Chromosome"/>
</dbReference>
<dbReference type="AlphaFoldDB" id="A0A0A8E8N5"/>
<dbReference type="CDD" id="cd01651">
    <property type="entry name" value="RT_G2_intron"/>
    <property type="match status" value="1"/>
</dbReference>
<dbReference type="GO" id="GO:0051607">
    <property type="term" value="P:defense response to virus"/>
    <property type="evidence" value="ECO:0007669"/>
    <property type="project" value="UniProtKB-KW"/>
</dbReference>
<keyword evidence="5" id="KW-0460">Magnesium</keyword>
<evidence type="ECO:0000256" key="6">
    <source>
        <dbReference type="ARBA" id="ARBA00022918"/>
    </source>
</evidence>
<dbReference type="InterPro" id="IPR030931">
    <property type="entry name" value="Group_II_RT_mat"/>
</dbReference>
<evidence type="ECO:0000256" key="8">
    <source>
        <dbReference type="ARBA" id="ARBA00034120"/>
    </source>
</evidence>
<dbReference type="InterPro" id="IPR043502">
    <property type="entry name" value="DNA/RNA_pol_sf"/>
</dbReference>
<evidence type="ECO:0000256" key="1">
    <source>
        <dbReference type="ARBA" id="ARBA00012493"/>
    </source>
</evidence>
<evidence type="ECO:0000256" key="5">
    <source>
        <dbReference type="ARBA" id="ARBA00022842"/>
    </source>
</evidence>
<dbReference type="InterPro" id="IPR013597">
    <property type="entry name" value="Mat_intron_G2"/>
</dbReference>
<dbReference type="InterPro" id="IPR051083">
    <property type="entry name" value="GrpII_Intron_Splice-Mob/Def"/>
</dbReference>
<evidence type="ECO:0000256" key="2">
    <source>
        <dbReference type="ARBA" id="ARBA00022679"/>
    </source>
</evidence>